<name>Q08MP3_STIAD</name>
<dbReference type="Proteomes" id="UP000032702">
    <property type="component" value="Unassembled WGS sequence"/>
</dbReference>
<evidence type="ECO:0000256" key="1">
    <source>
        <dbReference type="SAM" id="MobiDB-lite"/>
    </source>
</evidence>
<feature type="region of interest" description="Disordered" evidence="1">
    <location>
        <begin position="1"/>
        <end position="36"/>
    </location>
</feature>
<evidence type="ECO:0000313" key="3">
    <source>
        <dbReference type="Proteomes" id="UP000032702"/>
    </source>
</evidence>
<protein>
    <submittedName>
        <fullName evidence="2">Uncharacterized protein</fullName>
    </submittedName>
</protein>
<sequence>MVTPRPHRAQDGTGLGLERVALLGGGPDDVHPVRRQ</sequence>
<feature type="non-terminal residue" evidence="2">
    <location>
        <position position="36"/>
    </location>
</feature>
<evidence type="ECO:0000313" key="2">
    <source>
        <dbReference type="EMBL" id="EAU61751.1"/>
    </source>
</evidence>
<proteinExistence type="predicted"/>
<comment type="caution">
    <text evidence="2">The sequence shown here is derived from an EMBL/GenBank/DDBJ whole genome shotgun (WGS) entry which is preliminary data.</text>
</comment>
<accession>Q08MP3</accession>
<reference evidence="2 3" key="1">
    <citation type="submission" date="2006-04" db="EMBL/GenBank/DDBJ databases">
        <authorList>
            <person name="Nierman W.C."/>
        </authorList>
    </citation>
    <scope>NUCLEOTIDE SEQUENCE [LARGE SCALE GENOMIC DNA]</scope>
    <source>
        <strain evidence="2 3">DW4/3-1</strain>
    </source>
</reference>
<dbReference type="EMBL" id="AAMD01000342">
    <property type="protein sequence ID" value="EAU61751.1"/>
    <property type="molecule type" value="Genomic_DNA"/>
</dbReference>
<organism evidence="2 3">
    <name type="scientific">Stigmatella aurantiaca (strain DW4/3-1)</name>
    <dbReference type="NCBI Taxonomy" id="378806"/>
    <lineage>
        <taxon>Bacteria</taxon>
        <taxon>Pseudomonadati</taxon>
        <taxon>Myxococcota</taxon>
        <taxon>Myxococcia</taxon>
        <taxon>Myxococcales</taxon>
        <taxon>Cystobacterineae</taxon>
        <taxon>Archangiaceae</taxon>
        <taxon>Stigmatella</taxon>
    </lineage>
</organism>
<dbReference type="AlphaFoldDB" id="Q08MP3"/>
<gene>
    <name evidence="2" type="ORF">STIAU_0114</name>
</gene>